<dbReference type="AlphaFoldDB" id="A0A402A527"/>
<reference evidence="3" key="1">
    <citation type="submission" date="2018-12" db="EMBL/GenBank/DDBJ databases">
        <title>Tengunoibacter tsumagoiensis gen. nov., sp. nov., Dictyobacter kobayashii sp. nov., D. alpinus sp. nov., and D. joshuensis sp. nov. and description of Dictyobacteraceae fam. nov. within the order Ktedonobacterales isolated from Tengu-no-mugimeshi.</title>
        <authorList>
            <person name="Wang C.M."/>
            <person name="Zheng Y."/>
            <person name="Sakai Y."/>
            <person name="Toyoda A."/>
            <person name="Minakuchi Y."/>
            <person name="Abe K."/>
            <person name="Yokota A."/>
            <person name="Yabe S."/>
        </authorList>
    </citation>
    <scope>NUCLEOTIDE SEQUENCE [LARGE SCALE GENOMIC DNA]</scope>
    <source>
        <strain evidence="3">Uno3</strain>
    </source>
</reference>
<dbReference type="Proteomes" id="UP000287352">
    <property type="component" value="Unassembled WGS sequence"/>
</dbReference>
<accession>A0A402A527</accession>
<evidence type="ECO:0000313" key="2">
    <source>
        <dbReference type="EMBL" id="GCE14254.1"/>
    </source>
</evidence>
<name>A0A402A527_9CHLR</name>
<dbReference type="RefSeq" id="WP_126581669.1">
    <property type="nucleotide sequence ID" value="NZ_BIFR01000001.1"/>
</dbReference>
<evidence type="ECO:0000313" key="1">
    <source>
        <dbReference type="EMBL" id="GCE14200.1"/>
    </source>
</evidence>
<comment type="caution">
    <text evidence="2">The sequence shown here is derived from an EMBL/GenBank/DDBJ whole genome shotgun (WGS) entry which is preliminary data.</text>
</comment>
<organism evidence="2 3">
    <name type="scientific">Tengunoibacter tsumagoiensis</name>
    <dbReference type="NCBI Taxonomy" id="2014871"/>
    <lineage>
        <taxon>Bacteria</taxon>
        <taxon>Bacillati</taxon>
        <taxon>Chloroflexota</taxon>
        <taxon>Ktedonobacteria</taxon>
        <taxon>Ktedonobacterales</taxon>
        <taxon>Dictyobacteraceae</taxon>
        <taxon>Tengunoibacter</taxon>
    </lineage>
</organism>
<sequence length="156" mass="16547">MPTSPNTYAVATAIKAIMAGATVNGSPAYANTIIGGLKDYTDAMPVGVVMAVAGSVERYTLGRSAKIHDKPHFNIASVVPYASASSAEQQLYAIRDAVTFLFAQSATLSVAGPVIVNMVPGSERYSFPTINGNNCRAHEFLLEITYEYFLPNGPQP</sequence>
<keyword evidence="3" id="KW-1185">Reference proteome</keyword>
<evidence type="ECO:0008006" key="4">
    <source>
        <dbReference type="Google" id="ProtNLM"/>
    </source>
</evidence>
<protein>
    <recommendedName>
        <fullName evidence="4">DUF3168 domain-containing protein</fullName>
    </recommendedName>
</protein>
<proteinExistence type="predicted"/>
<evidence type="ECO:0000313" key="3">
    <source>
        <dbReference type="Proteomes" id="UP000287352"/>
    </source>
</evidence>
<gene>
    <name evidence="1" type="ORF">KTT_40590</name>
    <name evidence="2" type="ORF">KTT_41130</name>
</gene>
<reference evidence="2" key="2">
    <citation type="journal article" date="2019" name="Int. J. Syst. Evol. Microbiol.">
        <title>Tengunoibacter tsumagoiensis gen. nov., sp. nov., Dictyobacter kobayashii sp. nov., Dictyobacter alpinus sp. nov., and description of Dictyobacteraceae fam. nov. within the order Ktedonobacterales isolated from Tengu-no-mugimeshi, a soil-like granular mass of micro-organisms, and emended descriptions of the genera Ktedonobacter and Dictyobacter.</title>
        <authorList>
            <person name="Wang C."/>
            <person name="Zheng Y."/>
            <person name="Sakai Y."/>
            <person name="Toyoda A."/>
            <person name="Minakuchi Y."/>
            <person name="Abe K."/>
            <person name="Yokota A."/>
            <person name="Yabe S."/>
        </authorList>
    </citation>
    <scope>NUCLEOTIDE SEQUENCE</scope>
    <source>
        <strain evidence="2">Uno3</strain>
    </source>
</reference>
<dbReference type="EMBL" id="BIFR01000001">
    <property type="protein sequence ID" value="GCE14200.1"/>
    <property type="molecule type" value="Genomic_DNA"/>
</dbReference>
<dbReference type="EMBL" id="BIFR01000001">
    <property type="protein sequence ID" value="GCE14254.1"/>
    <property type="molecule type" value="Genomic_DNA"/>
</dbReference>